<organism evidence="2 3">
    <name type="scientific">Levilactobacillus angrenensis</name>
    <dbReference type="NCBI Taxonomy" id="2486020"/>
    <lineage>
        <taxon>Bacteria</taxon>
        <taxon>Bacillati</taxon>
        <taxon>Bacillota</taxon>
        <taxon>Bacilli</taxon>
        <taxon>Lactobacillales</taxon>
        <taxon>Lactobacillaceae</taxon>
        <taxon>Levilactobacillus</taxon>
    </lineage>
</organism>
<keyword evidence="3" id="KW-1185">Reference proteome</keyword>
<comment type="caution">
    <text evidence="2">The sequence shown here is derived from an EMBL/GenBank/DDBJ whole genome shotgun (WGS) entry which is preliminary data.</text>
</comment>
<dbReference type="Proteomes" id="UP001596258">
    <property type="component" value="Unassembled WGS sequence"/>
</dbReference>
<feature type="chain" id="PRO_5046281572" evidence="1">
    <location>
        <begin position="28"/>
        <end position="95"/>
    </location>
</feature>
<gene>
    <name evidence="2" type="ORF">ACFP1M_02765</name>
</gene>
<protein>
    <submittedName>
        <fullName evidence="2">Uncharacterized protein</fullName>
    </submittedName>
</protein>
<dbReference type="EMBL" id="JBHSSO010000009">
    <property type="protein sequence ID" value="MFC6289118.1"/>
    <property type="molecule type" value="Genomic_DNA"/>
</dbReference>
<reference evidence="3" key="1">
    <citation type="journal article" date="2019" name="Int. J. Syst. Evol. Microbiol.">
        <title>The Global Catalogue of Microorganisms (GCM) 10K type strain sequencing project: providing services to taxonomists for standard genome sequencing and annotation.</title>
        <authorList>
            <consortium name="The Broad Institute Genomics Platform"/>
            <consortium name="The Broad Institute Genome Sequencing Center for Infectious Disease"/>
            <person name="Wu L."/>
            <person name="Ma J."/>
        </authorList>
    </citation>
    <scope>NUCLEOTIDE SEQUENCE [LARGE SCALE GENOMIC DNA]</scope>
    <source>
        <strain evidence="3">CCM 8893</strain>
    </source>
</reference>
<accession>A0ABW1U8N3</accession>
<evidence type="ECO:0000313" key="2">
    <source>
        <dbReference type="EMBL" id="MFC6289118.1"/>
    </source>
</evidence>
<dbReference type="RefSeq" id="WP_125575270.1">
    <property type="nucleotide sequence ID" value="NZ_JBHSSO010000009.1"/>
</dbReference>
<feature type="signal peptide" evidence="1">
    <location>
        <begin position="1"/>
        <end position="27"/>
    </location>
</feature>
<sequence length="95" mass="10899">MNRFVTGSIALTSLSLALLCTPTSAQASSWHTSAIPAKLRGRWYARNNHSQGVRIHKHTIRYSGEKSTRVKWRYVGHKSYRFKSTHSSDLIHLKY</sequence>
<keyword evidence="1" id="KW-0732">Signal</keyword>
<evidence type="ECO:0000313" key="3">
    <source>
        <dbReference type="Proteomes" id="UP001596258"/>
    </source>
</evidence>
<evidence type="ECO:0000256" key="1">
    <source>
        <dbReference type="SAM" id="SignalP"/>
    </source>
</evidence>
<name>A0ABW1U8N3_9LACO</name>
<proteinExistence type="predicted"/>